<accession>A0A835QG55</accession>
<dbReference type="GO" id="GO:0003697">
    <property type="term" value="F:single-stranded DNA binding"/>
    <property type="evidence" value="ECO:0007669"/>
    <property type="project" value="InterPro"/>
</dbReference>
<dbReference type="EMBL" id="JADCNL010000009">
    <property type="protein sequence ID" value="KAG0467142.1"/>
    <property type="molecule type" value="Genomic_DNA"/>
</dbReference>
<comment type="caution">
    <text evidence="3">The sequence shown here is derived from an EMBL/GenBank/DDBJ whole genome shotgun (WGS) entry which is preliminary data.</text>
</comment>
<reference evidence="3 4" key="1">
    <citation type="journal article" date="2020" name="Nat. Food">
        <title>A phased Vanilla planifolia genome enables genetic improvement of flavour and production.</title>
        <authorList>
            <person name="Hasing T."/>
            <person name="Tang H."/>
            <person name="Brym M."/>
            <person name="Khazi F."/>
            <person name="Huang T."/>
            <person name="Chambers A.H."/>
        </authorList>
    </citation>
    <scope>NUCLEOTIDE SEQUENCE [LARGE SCALE GENOMIC DNA]</scope>
    <source>
        <tissue evidence="3">Leaf</tissue>
    </source>
</reference>
<dbReference type="InterPro" id="IPR000424">
    <property type="entry name" value="Primosome_PriB/ssb"/>
</dbReference>
<dbReference type="InterPro" id="IPR012340">
    <property type="entry name" value="NA-bd_OB-fold"/>
</dbReference>
<evidence type="ECO:0000256" key="1">
    <source>
        <dbReference type="ARBA" id="ARBA00023125"/>
    </source>
</evidence>
<dbReference type="GO" id="GO:0006264">
    <property type="term" value="P:mitochondrial DNA replication"/>
    <property type="evidence" value="ECO:0007669"/>
    <property type="project" value="TreeGrafter"/>
</dbReference>
<evidence type="ECO:0000256" key="2">
    <source>
        <dbReference type="PROSITE-ProRule" id="PRU00252"/>
    </source>
</evidence>
<name>A0A835QG55_VANPL</name>
<gene>
    <name evidence="3" type="ORF">HPP92_018722</name>
</gene>
<dbReference type="Proteomes" id="UP000636800">
    <property type="component" value="Unassembled WGS sequence"/>
</dbReference>
<evidence type="ECO:0000313" key="3">
    <source>
        <dbReference type="EMBL" id="KAG0467142.1"/>
    </source>
</evidence>
<dbReference type="GO" id="GO:0042645">
    <property type="term" value="C:mitochondrial nucleoid"/>
    <property type="evidence" value="ECO:0007669"/>
    <property type="project" value="TreeGrafter"/>
</dbReference>
<organism evidence="3 4">
    <name type="scientific">Vanilla planifolia</name>
    <name type="common">Vanilla</name>
    <dbReference type="NCBI Taxonomy" id="51239"/>
    <lineage>
        <taxon>Eukaryota</taxon>
        <taxon>Viridiplantae</taxon>
        <taxon>Streptophyta</taxon>
        <taxon>Embryophyta</taxon>
        <taxon>Tracheophyta</taxon>
        <taxon>Spermatophyta</taxon>
        <taxon>Magnoliopsida</taxon>
        <taxon>Liliopsida</taxon>
        <taxon>Asparagales</taxon>
        <taxon>Orchidaceae</taxon>
        <taxon>Vanilloideae</taxon>
        <taxon>Vanilleae</taxon>
        <taxon>Vanilla</taxon>
    </lineage>
</organism>
<protein>
    <submittedName>
        <fullName evidence="3">Uncharacterized protein</fullName>
    </submittedName>
</protein>
<keyword evidence="4" id="KW-1185">Reference proteome</keyword>
<dbReference type="PROSITE" id="PS50935">
    <property type="entry name" value="SSB"/>
    <property type="match status" value="1"/>
</dbReference>
<dbReference type="PANTHER" id="PTHR10302">
    <property type="entry name" value="SINGLE-STRANDED DNA-BINDING PROTEIN"/>
    <property type="match status" value="1"/>
</dbReference>
<evidence type="ECO:0000313" key="4">
    <source>
        <dbReference type="Proteomes" id="UP000636800"/>
    </source>
</evidence>
<dbReference type="InterPro" id="IPR011344">
    <property type="entry name" value="ssDNA-bd"/>
</dbReference>
<dbReference type="SUPFAM" id="SSF50249">
    <property type="entry name" value="Nucleic acid-binding proteins"/>
    <property type="match status" value="1"/>
</dbReference>
<dbReference type="OrthoDB" id="411251at2759"/>
<dbReference type="AlphaFoldDB" id="A0A835QG55"/>
<dbReference type="PANTHER" id="PTHR10302:SF18">
    <property type="entry name" value="PROTEIN OSB1, MITOCHONDRIAL"/>
    <property type="match status" value="1"/>
</dbReference>
<proteinExistence type="predicted"/>
<keyword evidence="1 2" id="KW-0238">DNA-binding</keyword>
<sequence length="282" mass="32221">MASFPRFTSSTFFRTLLRRFYTTSSSSNDGFVGSCSPVSRRDVPNSVAYRRSMLRPPPSVRLSKLRFNACSFIGTVVSQLRRFPVKGGVQRAFAFVEVKSDHRLPDSSCFRVCLCLQGELAEVSLQHLKPNDFIHVSGTLGAYEKLNANGQLETFFKVAVKDLSYVRRLDRDQTTMTTMSSKAMGQPTSPYGPERCLADSLQLWQIFFASPKEWWDNRSSNKDPRIPDFKHKDTKECLWLRPDDPPWVIRQLELYDSNIAGLNKGDANTRLDSHKWKFDGLE</sequence>